<dbReference type="InterPro" id="IPR009057">
    <property type="entry name" value="Homeodomain-like_sf"/>
</dbReference>
<feature type="region of interest" description="Disordered" evidence="7">
    <location>
        <begin position="191"/>
        <end position="261"/>
    </location>
</feature>
<dbReference type="FunFam" id="1.10.10.60:FF:000003">
    <property type="entry name" value="Iroquois-class homeobox protein IRX"/>
    <property type="match status" value="1"/>
</dbReference>
<evidence type="ECO:0000259" key="8">
    <source>
        <dbReference type="PROSITE" id="PS50071"/>
    </source>
</evidence>
<feature type="DNA-binding region" description="Homeobox" evidence="6">
    <location>
        <begin position="131"/>
        <end position="193"/>
    </location>
</feature>
<sequence>MLPHLTMNAGYSPSFPDRASLSQRARCAGGKEHHIDPRTGNALCHCHFPFGVPSFSLSPAHDAEGRTGHNSPNHSPVFVHLPPYDEAESFRKYMELTSKDHTTSRSIPIGGPYTPAALAAYHPYLYTGYEQGGIRKAAVRETTGPLKAWLHEHKKNPYPTKAEKVMLAIITQMTLTQVSTWFANARRRLKKETRGGWDGSSDHDDDKDSNGLPDGKDTDSTNADHYDNFSDVSVDDDDDDMENNVAGSSNDSPSSAESPPICRIPYPIHSFPPHHPFLTSPLPLHAASLPLRPEVTSENARSPGNGGNVGNRTNNVAAAAAAPKPRIWSISAIIGLDEKDSVAEKEEKSSCSSSSGDKNVDSAAYVSAESDSTDSGVADSELVCSTSSNHGSPVSPKMIA</sequence>
<feature type="compositionally biased region" description="Basic and acidic residues" evidence="7">
    <location>
        <begin position="338"/>
        <end position="349"/>
    </location>
</feature>
<accession>A0AAN9GMI5</accession>
<evidence type="ECO:0000256" key="3">
    <source>
        <dbReference type="ARBA" id="ARBA00023125"/>
    </source>
</evidence>
<dbReference type="AlphaFoldDB" id="A0AAN9GMI5"/>
<evidence type="ECO:0000313" key="10">
    <source>
        <dbReference type="Proteomes" id="UP001374579"/>
    </source>
</evidence>
<dbReference type="InterPro" id="IPR001356">
    <property type="entry name" value="HD"/>
</dbReference>
<keyword evidence="3 6" id="KW-0238">DNA-binding</keyword>
<feature type="compositionally biased region" description="Polar residues" evidence="7">
    <location>
        <begin position="383"/>
        <end position="392"/>
    </location>
</feature>
<dbReference type="InterPro" id="IPR008422">
    <property type="entry name" value="KN_HD"/>
</dbReference>
<comment type="similarity">
    <text evidence="2">Belongs to the TALE/IRO homeobox family.</text>
</comment>
<evidence type="ECO:0000313" key="9">
    <source>
        <dbReference type="EMBL" id="KAK7114122.1"/>
    </source>
</evidence>
<reference evidence="9 10" key="1">
    <citation type="submission" date="2024-02" db="EMBL/GenBank/DDBJ databases">
        <title>Chromosome-scale genome assembly of the rough periwinkle Littorina saxatilis.</title>
        <authorList>
            <person name="De Jode A."/>
            <person name="Faria R."/>
            <person name="Formenti G."/>
            <person name="Sims Y."/>
            <person name="Smith T.P."/>
            <person name="Tracey A."/>
            <person name="Wood J.M.D."/>
            <person name="Zagrodzka Z.B."/>
            <person name="Johannesson K."/>
            <person name="Butlin R.K."/>
            <person name="Leder E.H."/>
        </authorList>
    </citation>
    <scope>NUCLEOTIDE SEQUENCE [LARGE SCALE GENOMIC DNA]</scope>
    <source>
        <strain evidence="9">Snail1</strain>
        <tissue evidence="9">Muscle</tissue>
    </source>
</reference>
<dbReference type="EMBL" id="JBAMIC010000001">
    <property type="protein sequence ID" value="KAK7114122.1"/>
    <property type="molecule type" value="Genomic_DNA"/>
</dbReference>
<feature type="compositionally biased region" description="Basic and acidic residues" evidence="7">
    <location>
        <begin position="192"/>
        <end position="228"/>
    </location>
</feature>
<dbReference type="GO" id="GO:0048468">
    <property type="term" value="P:cell development"/>
    <property type="evidence" value="ECO:0007669"/>
    <property type="project" value="TreeGrafter"/>
</dbReference>
<feature type="region of interest" description="Disordered" evidence="7">
    <location>
        <begin position="294"/>
        <end position="313"/>
    </location>
</feature>
<protein>
    <recommendedName>
        <fullName evidence="8">Homeobox domain-containing protein</fullName>
    </recommendedName>
</protein>
<dbReference type="InterPro" id="IPR017970">
    <property type="entry name" value="Homeobox_CS"/>
</dbReference>
<keyword evidence="4 6" id="KW-0371">Homeobox</keyword>
<proteinExistence type="inferred from homology"/>
<organism evidence="9 10">
    <name type="scientific">Littorina saxatilis</name>
    <dbReference type="NCBI Taxonomy" id="31220"/>
    <lineage>
        <taxon>Eukaryota</taxon>
        <taxon>Metazoa</taxon>
        <taxon>Spiralia</taxon>
        <taxon>Lophotrochozoa</taxon>
        <taxon>Mollusca</taxon>
        <taxon>Gastropoda</taxon>
        <taxon>Caenogastropoda</taxon>
        <taxon>Littorinimorpha</taxon>
        <taxon>Littorinoidea</taxon>
        <taxon>Littorinidae</taxon>
        <taxon>Littorina</taxon>
    </lineage>
</organism>
<dbReference type="SMART" id="SM00389">
    <property type="entry name" value="HOX"/>
    <property type="match status" value="1"/>
</dbReference>
<feature type="compositionally biased region" description="Low complexity" evidence="7">
    <location>
        <begin position="248"/>
        <end position="260"/>
    </location>
</feature>
<feature type="domain" description="Homeobox" evidence="8">
    <location>
        <begin position="129"/>
        <end position="192"/>
    </location>
</feature>
<dbReference type="PROSITE" id="PS00027">
    <property type="entry name" value="HOMEOBOX_1"/>
    <property type="match status" value="1"/>
</dbReference>
<evidence type="ECO:0000256" key="6">
    <source>
        <dbReference type="PROSITE-ProRule" id="PRU00108"/>
    </source>
</evidence>
<dbReference type="CDD" id="cd00086">
    <property type="entry name" value="homeodomain"/>
    <property type="match status" value="1"/>
</dbReference>
<dbReference type="PANTHER" id="PTHR11211:SF40">
    <property type="entry name" value="MIRROR, ISOFORM C"/>
    <property type="match status" value="1"/>
</dbReference>
<dbReference type="Proteomes" id="UP001374579">
    <property type="component" value="Unassembled WGS sequence"/>
</dbReference>
<dbReference type="GO" id="GO:0000981">
    <property type="term" value="F:DNA-binding transcription factor activity, RNA polymerase II-specific"/>
    <property type="evidence" value="ECO:0007669"/>
    <property type="project" value="InterPro"/>
</dbReference>
<dbReference type="GO" id="GO:0000978">
    <property type="term" value="F:RNA polymerase II cis-regulatory region sequence-specific DNA binding"/>
    <property type="evidence" value="ECO:0007669"/>
    <property type="project" value="TreeGrafter"/>
</dbReference>
<comment type="subcellular location">
    <subcellularLocation>
        <location evidence="1 6">Nucleus</location>
    </subcellularLocation>
</comment>
<feature type="compositionally biased region" description="Acidic residues" evidence="7">
    <location>
        <begin position="233"/>
        <end position="242"/>
    </location>
</feature>
<dbReference type="Gene3D" id="1.10.10.60">
    <property type="entry name" value="Homeodomain-like"/>
    <property type="match status" value="1"/>
</dbReference>
<evidence type="ECO:0000256" key="4">
    <source>
        <dbReference type="ARBA" id="ARBA00023155"/>
    </source>
</evidence>
<evidence type="ECO:0000256" key="5">
    <source>
        <dbReference type="ARBA" id="ARBA00023242"/>
    </source>
</evidence>
<feature type="region of interest" description="Disordered" evidence="7">
    <location>
        <begin position="338"/>
        <end position="400"/>
    </location>
</feature>
<dbReference type="GO" id="GO:0030182">
    <property type="term" value="P:neuron differentiation"/>
    <property type="evidence" value="ECO:0007669"/>
    <property type="project" value="TreeGrafter"/>
</dbReference>
<gene>
    <name evidence="9" type="ORF">V1264_000238</name>
</gene>
<dbReference type="PROSITE" id="PS50071">
    <property type="entry name" value="HOMEOBOX_2"/>
    <property type="match status" value="1"/>
</dbReference>
<dbReference type="SUPFAM" id="SSF46689">
    <property type="entry name" value="Homeodomain-like"/>
    <property type="match status" value="1"/>
</dbReference>
<evidence type="ECO:0000256" key="7">
    <source>
        <dbReference type="SAM" id="MobiDB-lite"/>
    </source>
</evidence>
<keyword evidence="10" id="KW-1185">Reference proteome</keyword>
<dbReference type="PANTHER" id="PTHR11211">
    <property type="entry name" value="IROQUOIS-CLASS HOMEODOMAIN PROTEIN IRX"/>
    <property type="match status" value="1"/>
</dbReference>
<name>A0AAN9GMI5_9CAEN</name>
<dbReference type="Pfam" id="PF05920">
    <property type="entry name" value="Homeobox_KN"/>
    <property type="match status" value="1"/>
</dbReference>
<comment type="caution">
    <text evidence="9">The sequence shown here is derived from an EMBL/GenBank/DDBJ whole genome shotgun (WGS) entry which is preliminary data.</text>
</comment>
<dbReference type="GO" id="GO:0005634">
    <property type="term" value="C:nucleus"/>
    <property type="evidence" value="ECO:0007669"/>
    <property type="project" value="UniProtKB-SubCell"/>
</dbReference>
<evidence type="ECO:0000256" key="2">
    <source>
        <dbReference type="ARBA" id="ARBA00008446"/>
    </source>
</evidence>
<keyword evidence="5 6" id="KW-0539">Nucleus</keyword>
<evidence type="ECO:0000256" key="1">
    <source>
        <dbReference type="ARBA" id="ARBA00004123"/>
    </source>
</evidence>